<accession>A0A9W6UL81</accession>
<feature type="domain" description="PucR C-terminal helix-turn-helix" evidence="2">
    <location>
        <begin position="435"/>
        <end position="491"/>
    </location>
</feature>
<dbReference type="PANTHER" id="PTHR33744">
    <property type="entry name" value="CARBOHYDRATE DIACID REGULATOR"/>
    <property type="match status" value="1"/>
</dbReference>
<dbReference type="Pfam" id="PF07905">
    <property type="entry name" value="PucR"/>
    <property type="match status" value="1"/>
</dbReference>
<organism evidence="3 4">
    <name type="scientific">Nocardiopsis ansamitocini</name>
    <dbReference type="NCBI Taxonomy" id="1670832"/>
    <lineage>
        <taxon>Bacteria</taxon>
        <taxon>Bacillati</taxon>
        <taxon>Actinomycetota</taxon>
        <taxon>Actinomycetes</taxon>
        <taxon>Streptosporangiales</taxon>
        <taxon>Nocardiopsidaceae</taxon>
        <taxon>Nocardiopsis</taxon>
    </lineage>
</organism>
<dbReference type="AlphaFoldDB" id="A0A9W6UL81"/>
<dbReference type="Gene3D" id="1.10.10.2840">
    <property type="entry name" value="PucR C-terminal helix-turn-helix domain"/>
    <property type="match status" value="1"/>
</dbReference>
<evidence type="ECO:0000259" key="1">
    <source>
        <dbReference type="Pfam" id="PF07905"/>
    </source>
</evidence>
<dbReference type="InterPro" id="IPR051448">
    <property type="entry name" value="CdaR-like_regulators"/>
</dbReference>
<comment type="caution">
    <text evidence="3">The sequence shown here is derived from an EMBL/GenBank/DDBJ whole genome shotgun (WGS) entry which is preliminary data.</text>
</comment>
<dbReference type="InterPro" id="IPR012914">
    <property type="entry name" value="PucR_dom"/>
</dbReference>
<dbReference type="Proteomes" id="UP001165092">
    <property type="component" value="Unassembled WGS sequence"/>
</dbReference>
<evidence type="ECO:0000259" key="2">
    <source>
        <dbReference type="Pfam" id="PF13556"/>
    </source>
</evidence>
<reference evidence="3" key="1">
    <citation type="submission" date="2023-02" db="EMBL/GenBank/DDBJ databases">
        <title>Nocardiopsis ansamitocini NBRC 112285.</title>
        <authorList>
            <person name="Ichikawa N."/>
            <person name="Sato H."/>
            <person name="Tonouchi N."/>
        </authorList>
    </citation>
    <scope>NUCLEOTIDE SEQUENCE</scope>
    <source>
        <strain evidence="3">NBRC 112285</strain>
    </source>
</reference>
<feature type="domain" description="Purine catabolism PurC-like" evidence="1">
    <location>
        <begin position="29"/>
        <end position="126"/>
    </location>
</feature>
<evidence type="ECO:0000313" key="3">
    <source>
        <dbReference type="EMBL" id="GLU49820.1"/>
    </source>
</evidence>
<evidence type="ECO:0000313" key="4">
    <source>
        <dbReference type="Proteomes" id="UP001165092"/>
    </source>
</evidence>
<dbReference type="InterPro" id="IPR042070">
    <property type="entry name" value="PucR_C-HTH_sf"/>
</dbReference>
<dbReference type="RefSeq" id="WP_285761358.1">
    <property type="nucleotide sequence ID" value="NZ_BSQG01000009.1"/>
</dbReference>
<gene>
    <name evidence="3" type="primary">pucR</name>
    <name evidence="3" type="ORF">Nans01_41710</name>
</gene>
<name>A0A9W6UL81_9ACTN</name>
<protein>
    <submittedName>
        <fullName evidence="3">PucR family transcriptional regulator</fullName>
    </submittedName>
</protein>
<proteinExistence type="predicted"/>
<dbReference type="Pfam" id="PF13556">
    <property type="entry name" value="HTH_30"/>
    <property type="match status" value="1"/>
</dbReference>
<dbReference type="InterPro" id="IPR025736">
    <property type="entry name" value="PucR_C-HTH_dom"/>
</dbReference>
<dbReference type="PANTHER" id="PTHR33744:SF1">
    <property type="entry name" value="DNA-BINDING TRANSCRIPTIONAL ACTIVATOR ADER"/>
    <property type="match status" value="1"/>
</dbReference>
<dbReference type="EMBL" id="BSQG01000009">
    <property type="protein sequence ID" value="GLU49820.1"/>
    <property type="molecule type" value="Genomic_DNA"/>
</dbReference>
<keyword evidence="4" id="KW-1185">Reference proteome</keyword>
<sequence length="497" mass="53338">MPHTIPLRSIIGRRDLALRVLVPGFDDETGIRWSVVSEISDPVPYLLGGELLLTAGVNLATDVDEVDRYVSGLVGAGVAAVGFGVTPVHDRVPTRLVECCRARGMPLVEVPRETPFVAISQAVGAALEEVHLTGLRRLDNAHRALTTAAIGVDAVDTILTTLGQSLGCWGALIGDRLLGHTGSVPPLSEEATRLIGRLRPARGPRSAKLRMPPDELFLHVVGEGPGIRRVLVVGRARPLDPTDRAVLGTAVALLGLLAHPEQADSADIGRLAVRLLLQPVGDVPLLPLLRELTGESGADAFRVVRARWAGRGLPDHPALLHTRLVDVREDDRGLPVVCAVLADRGTRSRNLTLLRELRAAGWLAGLSGPVGIEDLPHADRQASALLIRAEAARRPQLPDEAPDPMGDVLGTDQARSAARALLGPLAEEGESARTLRTTLRVWLANHGGWDRTAAVLGAHRNSVRYRIGRIERDLGVDLADPEQRMRLWFALSRFPSG</sequence>